<keyword evidence="10 23" id="KW-0436">Ligase</keyword>
<comment type="pathway">
    <text evidence="4">Cofactor biosynthesis; tetrahydrofolylpolyglutamate biosynthesis.</text>
</comment>
<dbReference type="Gene3D" id="3.90.190.20">
    <property type="entry name" value="Mur ligase, C-terminal domain"/>
    <property type="match status" value="1"/>
</dbReference>
<feature type="domain" description="Mur ligase C-terminal" evidence="24">
    <location>
        <begin position="288"/>
        <end position="410"/>
    </location>
</feature>
<evidence type="ECO:0000256" key="13">
    <source>
        <dbReference type="ARBA" id="ARBA00022840"/>
    </source>
</evidence>
<accession>A0A1N6RBX0</accession>
<evidence type="ECO:0000313" key="27">
    <source>
        <dbReference type="Proteomes" id="UP000186819"/>
    </source>
</evidence>
<dbReference type="EMBL" id="FTMD01000003">
    <property type="protein sequence ID" value="SIQ26333.1"/>
    <property type="molecule type" value="Genomic_DNA"/>
</dbReference>
<dbReference type="GO" id="GO:0005737">
    <property type="term" value="C:cytoplasm"/>
    <property type="evidence" value="ECO:0007669"/>
    <property type="project" value="TreeGrafter"/>
</dbReference>
<dbReference type="SUPFAM" id="SSF53244">
    <property type="entry name" value="MurD-like peptide ligases, peptide-binding domain"/>
    <property type="match status" value="1"/>
</dbReference>
<keyword evidence="27" id="KW-1185">Reference proteome</keyword>
<evidence type="ECO:0000259" key="25">
    <source>
        <dbReference type="Pfam" id="PF08245"/>
    </source>
</evidence>
<comment type="subunit">
    <text evidence="6">Monomer.</text>
</comment>
<dbReference type="Pfam" id="PF02875">
    <property type="entry name" value="Mur_ligase_C"/>
    <property type="match status" value="1"/>
</dbReference>
<evidence type="ECO:0000256" key="2">
    <source>
        <dbReference type="ARBA" id="ARBA00002714"/>
    </source>
</evidence>
<dbReference type="InterPro" id="IPR001645">
    <property type="entry name" value="Folylpolyglutamate_synth"/>
</dbReference>
<evidence type="ECO:0000256" key="14">
    <source>
        <dbReference type="ARBA" id="ARBA00022842"/>
    </source>
</evidence>
<evidence type="ECO:0000256" key="8">
    <source>
        <dbReference type="ARBA" id="ARBA00013025"/>
    </source>
</evidence>
<comment type="catalytic activity">
    <reaction evidence="21">
        <text>(6R)-5,10-methylenetetrahydrofolyl-(gamma-L-Glu)(n) + L-glutamate + ATP = (6R)-5,10-methylenetetrahydrofolyl-(gamma-L-Glu)(n+1) + ADP + phosphate + H(+)</text>
        <dbReference type="Rhea" id="RHEA:51912"/>
        <dbReference type="Rhea" id="RHEA-COMP:13257"/>
        <dbReference type="Rhea" id="RHEA-COMP:13258"/>
        <dbReference type="ChEBI" id="CHEBI:15378"/>
        <dbReference type="ChEBI" id="CHEBI:29985"/>
        <dbReference type="ChEBI" id="CHEBI:30616"/>
        <dbReference type="ChEBI" id="CHEBI:43474"/>
        <dbReference type="ChEBI" id="CHEBI:136572"/>
        <dbReference type="ChEBI" id="CHEBI:456216"/>
        <dbReference type="EC" id="6.3.2.17"/>
    </reaction>
</comment>
<evidence type="ECO:0000256" key="20">
    <source>
        <dbReference type="ARBA" id="ARBA00047808"/>
    </source>
</evidence>
<evidence type="ECO:0000256" key="5">
    <source>
        <dbReference type="ARBA" id="ARBA00008276"/>
    </source>
</evidence>
<dbReference type="PANTHER" id="PTHR11136:SF0">
    <property type="entry name" value="DIHYDROFOLATE SYNTHETASE-RELATED"/>
    <property type="match status" value="1"/>
</dbReference>
<keyword evidence="12 23" id="KW-0547">Nucleotide-binding</keyword>
<dbReference type="EC" id="6.3.2.12" evidence="7"/>
<evidence type="ECO:0000256" key="12">
    <source>
        <dbReference type="ARBA" id="ARBA00022741"/>
    </source>
</evidence>
<dbReference type="InterPro" id="IPR013221">
    <property type="entry name" value="Mur_ligase_cen"/>
</dbReference>
<evidence type="ECO:0000256" key="22">
    <source>
        <dbReference type="ARBA" id="ARBA00049161"/>
    </source>
</evidence>
<dbReference type="NCBIfam" id="TIGR01499">
    <property type="entry name" value="folC"/>
    <property type="match status" value="1"/>
</dbReference>
<dbReference type="AlphaFoldDB" id="A0A1N6RBX0"/>
<evidence type="ECO:0000259" key="24">
    <source>
        <dbReference type="Pfam" id="PF02875"/>
    </source>
</evidence>
<dbReference type="GO" id="GO:0046872">
    <property type="term" value="F:metal ion binding"/>
    <property type="evidence" value="ECO:0007669"/>
    <property type="project" value="UniProtKB-KW"/>
</dbReference>
<dbReference type="NCBIfam" id="NF008101">
    <property type="entry name" value="PRK10846.1"/>
    <property type="match status" value="1"/>
</dbReference>
<evidence type="ECO:0000256" key="15">
    <source>
        <dbReference type="ARBA" id="ARBA00022909"/>
    </source>
</evidence>
<evidence type="ECO:0000256" key="10">
    <source>
        <dbReference type="ARBA" id="ARBA00022598"/>
    </source>
</evidence>
<dbReference type="InterPro" id="IPR036565">
    <property type="entry name" value="Mur-like_cat_sf"/>
</dbReference>
<evidence type="ECO:0000256" key="19">
    <source>
        <dbReference type="ARBA" id="ARBA00047493"/>
    </source>
</evidence>
<comment type="similarity">
    <text evidence="5 23">Belongs to the folylpolyglutamate synthase family.</text>
</comment>
<evidence type="ECO:0000256" key="18">
    <source>
        <dbReference type="ARBA" id="ARBA00032510"/>
    </source>
</evidence>
<proteinExistence type="inferred from homology"/>
<dbReference type="UniPathway" id="UPA00077">
    <property type="reaction ID" value="UER00157"/>
</dbReference>
<evidence type="ECO:0000256" key="21">
    <source>
        <dbReference type="ARBA" id="ARBA00049035"/>
    </source>
</evidence>
<evidence type="ECO:0000256" key="17">
    <source>
        <dbReference type="ARBA" id="ARBA00030592"/>
    </source>
</evidence>
<name>A0A1N6RBX0_9RHOO</name>
<evidence type="ECO:0000256" key="3">
    <source>
        <dbReference type="ARBA" id="ARBA00004799"/>
    </source>
</evidence>
<dbReference type="PIRSF" id="PIRSF001563">
    <property type="entry name" value="Folylpolyglu_synth"/>
    <property type="match status" value="1"/>
</dbReference>
<keyword evidence="15" id="KW-0289">Folate biosynthesis</keyword>
<dbReference type="SUPFAM" id="SSF53623">
    <property type="entry name" value="MurD-like peptide ligases, catalytic domain"/>
    <property type="match status" value="1"/>
</dbReference>
<dbReference type="GO" id="GO:0008841">
    <property type="term" value="F:dihydrofolate synthase activity"/>
    <property type="evidence" value="ECO:0007669"/>
    <property type="project" value="UniProtKB-EC"/>
</dbReference>
<evidence type="ECO:0000256" key="1">
    <source>
        <dbReference type="ARBA" id="ARBA00001946"/>
    </source>
</evidence>
<dbReference type="EC" id="6.3.2.17" evidence="8"/>
<dbReference type="Gene3D" id="3.40.1190.10">
    <property type="entry name" value="Mur-like, catalytic domain"/>
    <property type="match status" value="1"/>
</dbReference>
<dbReference type="PANTHER" id="PTHR11136">
    <property type="entry name" value="FOLYLPOLYGLUTAMATE SYNTHASE-RELATED"/>
    <property type="match status" value="1"/>
</dbReference>
<organism evidence="26 27">
    <name type="scientific">Aromatoleum tolulyticum</name>
    <dbReference type="NCBI Taxonomy" id="34027"/>
    <lineage>
        <taxon>Bacteria</taxon>
        <taxon>Pseudomonadati</taxon>
        <taxon>Pseudomonadota</taxon>
        <taxon>Betaproteobacteria</taxon>
        <taxon>Rhodocyclales</taxon>
        <taxon>Rhodocyclaceae</taxon>
        <taxon>Aromatoleum</taxon>
    </lineage>
</organism>
<dbReference type="GO" id="GO:0046654">
    <property type="term" value="P:tetrahydrofolate biosynthetic process"/>
    <property type="evidence" value="ECO:0007669"/>
    <property type="project" value="UniProtKB-UniPathway"/>
</dbReference>
<dbReference type="InterPro" id="IPR004101">
    <property type="entry name" value="Mur_ligase_C"/>
</dbReference>
<dbReference type="InterPro" id="IPR036615">
    <property type="entry name" value="Mur_ligase_C_dom_sf"/>
</dbReference>
<comment type="catalytic activity">
    <reaction evidence="22">
        <text>7,8-dihydropteroate + L-glutamate + ATP = 7,8-dihydrofolate + ADP + phosphate + H(+)</text>
        <dbReference type="Rhea" id="RHEA:23584"/>
        <dbReference type="ChEBI" id="CHEBI:15378"/>
        <dbReference type="ChEBI" id="CHEBI:17839"/>
        <dbReference type="ChEBI" id="CHEBI:29985"/>
        <dbReference type="ChEBI" id="CHEBI:30616"/>
        <dbReference type="ChEBI" id="CHEBI:43474"/>
        <dbReference type="ChEBI" id="CHEBI:57451"/>
        <dbReference type="ChEBI" id="CHEBI:456216"/>
        <dbReference type="EC" id="6.3.2.12"/>
    </reaction>
</comment>
<reference evidence="27" key="1">
    <citation type="submission" date="2017-01" db="EMBL/GenBank/DDBJ databases">
        <authorList>
            <person name="Varghese N."/>
            <person name="Submissions S."/>
        </authorList>
    </citation>
    <scope>NUCLEOTIDE SEQUENCE [LARGE SCALE GENOMIC DNA]</scope>
    <source>
        <strain evidence="27">ATCC 51758</strain>
    </source>
</reference>
<sequence length="425" mass="45978">MHLPDSLSGWLELLESRHAVQIQLGLDRVSRVRDALDVRSDAVVITVGGTNGKGSTCAMLEAILLAAGYRVGCYTSPHLLRYNERVRIDGREVDDQMLADAFRAVEEARGETPLTYFEHGTLAACWAFSSAPLDVVILEVGLGGRLDAVNAIDSDCAIVTGIALDHMDWLGDTREKIGFEKAGIFRAGRPAICSDPMAPATLVDHARAIGADLKLVGEDFGFSGDRTQWTWWSKGGARRGGLAYPALRGANQLLNASAVLMALEMLRQRIPVSMQAVRQGLMLVELPGRFQVLPGRPSVVLDVAHNPQAAGVLSENLSNMGFFPETWAVLGMLADKDVEGVVKLIQDRVDHWMLVSLPGARGLSAERLEQRLRSVGVRGDIQRFESPAEGYAAARKTAGEGDRIVAFGSFLTVADVLAFARAARH</sequence>
<dbReference type="Pfam" id="PF08245">
    <property type="entry name" value="Mur_ligase_M"/>
    <property type="match status" value="1"/>
</dbReference>
<dbReference type="Proteomes" id="UP000186819">
    <property type="component" value="Unassembled WGS sequence"/>
</dbReference>
<dbReference type="GO" id="GO:0004326">
    <property type="term" value="F:tetrahydrofolylpolyglutamate synthase activity"/>
    <property type="evidence" value="ECO:0007669"/>
    <property type="project" value="UniProtKB-EC"/>
</dbReference>
<comment type="cofactor">
    <cofactor evidence="1">
        <name>Mg(2+)</name>
        <dbReference type="ChEBI" id="CHEBI:18420"/>
    </cofactor>
</comment>
<comment type="catalytic activity">
    <reaction evidence="19">
        <text>(6S)-5,6,7,8-tetrahydrofolyl-(gamma-L-Glu)(n) + L-glutamate + ATP = (6S)-5,6,7,8-tetrahydrofolyl-(gamma-L-Glu)(n+1) + ADP + phosphate + H(+)</text>
        <dbReference type="Rhea" id="RHEA:10580"/>
        <dbReference type="Rhea" id="RHEA-COMP:14738"/>
        <dbReference type="Rhea" id="RHEA-COMP:14740"/>
        <dbReference type="ChEBI" id="CHEBI:15378"/>
        <dbReference type="ChEBI" id="CHEBI:29985"/>
        <dbReference type="ChEBI" id="CHEBI:30616"/>
        <dbReference type="ChEBI" id="CHEBI:43474"/>
        <dbReference type="ChEBI" id="CHEBI:141005"/>
        <dbReference type="ChEBI" id="CHEBI:456216"/>
        <dbReference type="EC" id="6.3.2.17"/>
    </reaction>
</comment>
<comment type="catalytic activity">
    <reaction evidence="20">
        <text>10-formyltetrahydrofolyl-(gamma-L-Glu)(n) + L-glutamate + ATP = 10-formyltetrahydrofolyl-(gamma-L-Glu)(n+1) + ADP + phosphate + H(+)</text>
        <dbReference type="Rhea" id="RHEA:51904"/>
        <dbReference type="Rhea" id="RHEA-COMP:13088"/>
        <dbReference type="Rhea" id="RHEA-COMP:14300"/>
        <dbReference type="ChEBI" id="CHEBI:15378"/>
        <dbReference type="ChEBI" id="CHEBI:29985"/>
        <dbReference type="ChEBI" id="CHEBI:30616"/>
        <dbReference type="ChEBI" id="CHEBI:43474"/>
        <dbReference type="ChEBI" id="CHEBI:134413"/>
        <dbReference type="ChEBI" id="CHEBI:456216"/>
        <dbReference type="EC" id="6.3.2.17"/>
    </reaction>
</comment>
<dbReference type="GO" id="GO:0046656">
    <property type="term" value="P:folic acid biosynthetic process"/>
    <property type="evidence" value="ECO:0007669"/>
    <property type="project" value="UniProtKB-KW"/>
</dbReference>
<feature type="domain" description="Mur ligase central" evidence="25">
    <location>
        <begin position="47"/>
        <end position="187"/>
    </location>
</feature>
<protein>
    <recommendedName>
        <fullName evidence="9">Dihydrofolate synthase/folylpolyglutamate synthase</fullName>
        <ecNumber evidence="7">6.3.2.12</ecNumber>
        <ecNumber evidence="8">6.3.2.17</ecNumber>
    </recommendedName>
    <alternativeName>
        <fullName evidence="18">Folylpoly-gamma-glutamate synthetase-dihydrofolate synthetase</fullName>
    </alternativeName>
    <alternativeName>
        <fullName evidence="16">Folylpolyglutamate synthetase</fullName>
    </alternativeName>
    <alternativeName>
        <fullName evidence="17">Tetrahydrofolylpolyglutamate synthase</fullName>
    </alternativeName>
</protein>
<evidence type="ECO:0000313" key="26">
    <source>
        <dbReference type="EMBL" id="SIQ26333.1"/>
    </source>
</evidence>
<keyword evidence="13 23" id="KW-0067">ATP-binding</keyword>
<dbReference type="RefSeq" id="WP_076601176.1">
    <property type="nucleotide sequence ID" value="NZ_FTMD01000003.1"/>
</dbReference>
<evidence type="ECO:0000256" key="6">
    <source>
        <dbReference type="ARBA" id="ARBA00011245"/>
    </source>
</evidence>
<dbReference type="STRING" id="34027.SAMN05421829_103172"/>
<comment type="pathway">
    <text evidence="3">Cofactor biosynthesis; tetrahydrofolate biosynthesis; 7,8-dihydrofolate from 2-amino-4-hydroxy-6-hydroxymethyl-7,8-dihydropteridine diphosphate and 4-aminobenzoate: step 2/2.</text>
</comment>
<keyword evidence="14" id="KW-0460">Magnesium</keyword>
<evidence type="ECO:0000256" key="23">
    <source>
        <dbReference type="PIRNR" id="PIRNR001563"/>
    </source>
</evidence>
<dbReference type="OrthoDB" id="9809356at2"/>
<dbReference type="FunFam" id="3.40.1190.10:FF:000004">
    <property type="entry name" value="Dihydrofolate synthase/folylpolyglutamate synthase"/>
    <property type="match status" value="1"/>
</dbReference>
<evidence type="ECO:0000256" key="11">
    <source>
        <dbReference type="ARBA" id="ARBA00022723"/>
    </source>
</evidence>
<evidence type="ECO:0000256" key="7">
    <source>
        <dbReference type="ARBA" id="ARBA00013023"/>
    </source>
</evidence>
<gene>
    <name evidence="26" type="ORF">SAMN05421829_103172</name>
</gene>
<evidence type="ECO:0000256" key="9">
    <source>
        <dbReference type="ARBA" id="ARBA00019357"/>
    </source>
</evidence>
<evidence type="ECO:0000256" key="4">
    <source>
        <dbReference type="ARBA" id="ARBA00005150"/>
    </source>
</evidence>
<keyword evidence="11" id="KW-0479">Metal-binding</keyword>
<evidence type="ECO:0000256" key="16">
    <source>
        <dbReference type="ARBA" id="ARBA00030048"/>
    </source>
</evidence>
<dbReference type="GO" id="GO:0005524">
    <property type="term" value="F:ATP binding"/>
    <property type="evidence" value="ECO:0007669"/>
    <property type="project" value="UniProtKB-KW"/>
</dbReference>
<comment type="function">
    <text evidence="2">Functions in two distinct reactions of the de novo folate biosynthetic pathway. Catalyzes the addition of a glutamate residue to dihydropteroate (7,8-dihydropteroate or H2Pte) to form dihydrofolate (7,8-dihydrofolate monoglutamate or H2Pte-Glu). Also catalyzes successive additions of L-glutamate to tetrahydrofolate or 10-formyltetrahydrofolate or 5,10-methylenetetrahydrofolate, leading to folylpolyglutamate derivatives.</text>
</comment>